<dbReference type="SUPFAM" id="SSF51182">
    <property type="entry name" value="RmlC-like cupins"/>
    <property type="match status" value="1"/>
</dbReference>
<dbReference type="InterPro" id="IPR014710">
    <property type="entry name" value="RmlC-like_jellyroll"/>
</dbReference>
<dbReference type="STRING" id="1260918.AWC06_03955"/>
<dbReference type="Gene3D" id="2.60.120.10">
    <property type="entry name" value="Jelly Rolls"/>
    <property type="match status" value="1"/>
</dbReference>
<dbReference type="Pfam" id="PF05523">
    <property type="entry name" value="FdtA"/>
    <property type="match status" value="1"/>
</dbReference>
<evidence type="ECO:0000313" key="2">
    <source>
        <dbReference type="EMBL" id="ORV55561.1"/>
    </source>
</evidence>
<dbReference type="EMBL" id="LQOW01000034">
    <property type="protein sequence ID" value="ORV55561.1"/>
    <property type="molecule type" value="Genomic_DNA"/>
</dbReference>
<comment type="caution">
    <text evidence="2">The sequence shown here is derived from an EMBL/GenBank/DDBJ whole genome shotgun (WGS) entry which is preliminary data.</text>
</comment>
<evidence type="ECO:0000313" key="3">
    <source>
        <dbReference type="Proteomes" id="UP000194000"/>
    </source>
</evidence>
<dbReference type="CDD" id="cd20292">
    <property type="entry name" value="cupin_QdtA-like"/>
    <property type="match status" value="1"/>
</dbReference>
<feature type="domain" description="Sugar 3,4-ketoisomerase QdtA cupin" evidence="1">
    <location>
        <begin position="6"/>
        <end position="134"/>
    </location>
</feature>
<dbReference type="RefSeq" id="WP_085200220.1">
    <property type="nucleotide sequence ID" value="NZ_JACKVI010000006.1"/>
</dbReference>
<dbReference type="InterPro" id="IPR011051">
    <property type="entry name" value="RmlC_Cupin_sf"/>
</dbReference>
<protein>
    <recommendedName>
        <fullName evidence="1">Sugar 3,4-ketoisomerase QdtA cupin domain-containing protein</fullName>
    </recommendedName>
</protein>
<name>A0A1X1UFI5_9MYCO</name>
<proteinExistence type="predicted"/>
<evidence type="ECO:0000259" key="1">
    <source>
        <dbReference type="Pfam" id="PF05523"/>
    </source>
</evidence>
<gene>
    <name evidence="2" type="ORF">AWC06_03955</name>
</gene>
<reference evidence="2 3" key="1">
    <citation type="submission" date="2016-01" db="EMBL/GenBank/DDBJ databases">
        <title>The new phylogeny of the genus Mycobacterium.</title>
        <authorList>
            <person name="Tarcisio F."/>
            <person name="Conor M."/>
            <person name="Antonella G."/>
            <person name="Elisabetta G."/>
            <person name="Giulia F.S."/>
            <person name="Sara T."/>
            <person name="Anna F."/>
            <person name="Clotilde B."/>
            <person name="Roberto B."/>
            <person name="Veronica D.S."/>
            <person name="Fabio R."/>
            <person name="Monica P."/>
            <person name="Olivier J."/>
            <person name="Enrico T."/>
            <person name="Nicola S."/>
        </authorList>
    </citation>
    <scope>NUCLEOTIDE SEQUENCE [LARGE SCALE GENOMIC DNA]</scope>
    <source>
        <strain evidence="2 3">DSM 45731</strain>
    </source>
</reference>
<accession>A0A1X1UFI5</accession>
<keyword evidence="3" id="KW-1185">Reference proteome</keyword>
<dbReference type="AlphaFoldDB" id="A0A1X1UFI5"/>
<dbReference type="OrthoDB" id="2643438at2"/>
<dbReference type="Proteomes" id="UP000194000">
    <property type="component" value="Unassembled WGS sequence"/>
</dbReference>
<dbReference type="InterPro" id="IPR008894">
    <property type="entry name" value="QdtA_cupin_dom"/>
</dbReference>
<organism evidence="2 3">
    <name type="scientific">Mycobacterium fragae</name>
    <dbReference type="NCBI Taxonomy" id="1260918"/>
    <lineage>
        <taxon>Bacteria</taxon>
        <taxon>Bacillati</taxon>
        <taxon>Actinomycetota</taxon>
        <taxon>Actinomycetes</taxon>
        <taxon>Mycobacteriales</taxon>
        <taxon>Mycobacteriaceae</taxon>
        <taxon>Mycobacterium</taxon>
    </lineage>
</organism>
<sequence>MSRLDECRLVDFEKIESPKGNLSPVYNGVHIPFAIKRVYYLYDVPGGAERGGHAHRTLQQLIVAASGSFAVTLDDGKSRRTVSLNRSYYGLYLPGLIWRELTGFCTGAVCLVFASLAYDECDYIRDYQEFLAAVRGQPTAPTPAERTTIV</sequence>